<dbReference type="EMBL" id="JAVIJP010000027">
    <property type="protein sequence ID" value="KAL3636053.1"/>
    <property type="molecule type" value="Genomic_DNA"/>
</dbReference>
<reference evidence="4" key="1">
    <citation type="journal article" date="2024" name="IScience">
        <title>Strigolactones Initiate the Formation of Haustorium-like Structures in Castilleja.</title>
        <authorList>
            <person name="Buerger M."/>
            <person name="Peterson D."/>
            <person name="Chory J."/>
        </authorList>
    </citation>
    <scope>NUCLEOTIDE SEQUENCE [LARGE SCALE GENOMIC DNA]</scope>
</reference>
<evidence type="ECO:0000256" key="1">
    <source>
        <dbReference type="SAM" id="MobiDB-lite"/>
    </source>
</evidence>
<dbReference type="PANTHER" id="PTHR37199:SF5">
    <property type="entry name" value="TRANSMEMBRANE PROTEIN"/>
    <property type="match status" value="1"/>
</dbReference>
<gene>
    <name evidence="3" type="ORF">CASFOL_020600</name>
</gene>
<proteinExistence type="predicted"/>
<keyword evidence="2" id="KW-0812">Transmembrane</keyword>
<accession>A0ABD3D1A6</accession>
<evidence type="ECO:0000313" key="4">
    <source>
        <dbReference type="Proteomes" id="UP001632038"/>
    </source>
</evidence>
<dbReference type="PANTHER" id="PTHR37199">
    <property type="entry name" value="TRANSMEMBRANE PROTEIN"/>
    <property type="match status" value="1"/>
</dbReference>
<dbReference type="Proteomes" id="UP001632038">
    <property type="component" value="Unassembled WGS sequence"/>
</dbReference>
<protein>
    <submittedName>
        <fullName evidence="3">Uncharacterized protein</fullName>
    </submittedName>
</protein>
<keyword evidence="4" id="KW-1185">Reference proteome</keyword>
<organism evidence="3 4">
    <name type="scientific">Castilleja foliolosa</name>
    <dbReference type="NCBI Taxonomy" id="1961234"/>
    <lineage>
        <taxon>Eukaryota</taxon>
        <taxon>Viridiplantae</taxon>
        <taxon>Streptophyta</taxon>
        <taxon>Embryophyta</taxon>
        <taxon>Tracheophyta</taxon>
        <taxon>Spermatophyta</taxon>
        <taxon>Magnoliopsida</taxon>
        <taxon>eudicotyledons</taxon>
        <taxon>Gunneridae</taxon>
        <taxon>Pentapetalae</taxon>
        <taxon>asterids</taxon>
        <taxon>lamiids</taxon>
        <taxon>Lamiales</taxon>
        <taxon>Orobanchaceae</taxon>
        <taxon>Pedicularideae</taxon>
        <taxon>Castillejinae</taxon>
        <taxon>Castilleja</taxon>
    </lineage>
</organism>
<sequence length="72" mass="7132">MVRQWKLGAGIWDGRAAMVHGGPTLVAWAALLSLVLIAAVMFSCAGGGSHDRASSHTEAYGGGAACGSTCGG</sequence>
<evidence type="ECO:0000313" key="3">
    <source>
        <dbReference type="EMBL" id="KAL3636053.1"/>
    </source>
</evidence>
<feature type="transmembrane region" description="Helical" evidence="2">
    <location>
        <begin position="25"/>
        <end position="45"/>
    </location>
</feature>
<dbReference type="AlphaFoldDB" id="A0ABD3D1A6"/>
<evidence type="ECO:0000256" key="2">
    <source>
        <dbReference type="SAM" id="Phobius"/>
    </source>
</evidence>
<keyword evidence="2" id="KW-0472">Membrane</keyword>
<feature type="compositionally biased region" description="Gly residues" evidence="1">
    <location>
        <begin position="60"/>
        <end position="72"/>
    </location>
</feature>
<keyword evidence="2" id="KW-1133">Transmembrane helix</keyword>
<name>A0ABD3D1A6_9LAMI</name>
<comment type="caution">
    <text evidence="3">The sequence shown here is derived from an EMBL/GenBank/DDBJ whole genome shotgun (WGS) entry which is preliminary data.</text>
</comment>
<feature type="region of interest" description="Disordered" evidence="1">
    <location>
        <begin position="47"/>
        <end position="72"/>
    </location>
</feature>